<evidence type="ECO:0000313" key="6">
    <source>
        <dbReference type="Proteomes" id="UP000315369"/>
    </source>
</evidence>
<comment type="similarity">
    <text evidence="1 2">Belongs to the pirin family.</text>
</comment>
<keyword evidence="6" id="KW-1185">Reference proteome</keyword>
<dbReference type="RefSeq" id="WP_141647536.1">
    <property type="nucleotide sequence ID" value="NZ_VIFM01000236.1"/>
</dbReference>
<dbReference type="InterPro" id="IPR012093">
    <property type="entry name" value="Pirin"/>
</dbReference>
<accession>A0A540WNS2</accession>
<dbReference type="Proteomes" id="UP000315369">
    <property type="component" value="Unassembled WGS sequence"/>
</dbReference>
<dbReference type="InterPro" id="IPR003829">
    <property type="entry name" value="Pirin_N_dom"/>
</dbReference>
<name>A0A540WNS2_9BACT</name>
<evidence type="ECO:0000256" key="1">
    <source>
        <dbReference type="ARBA" id="ARBA00008416"/>
    </source>
</evidence>
<gene>
    <name evidence="5" type="ORF">FJV41_38155</name>
</gene>
<proteinExistence type="inferred from homology"/>
<evidence type="ECO:0000313" key="5">
    <source>
        <dbReference type="EMBL" id="TQF10678.1"/>
    </source>
</evidence>
<dbReference type="AlphaFoldDB" id="A0A540WNS2"/>
<feature type="domain" description="Pirin N-terminal" evidence="3">
    <location>
        <begin position="71"/>
        <end position="147"/>
    </location>
</feature>
<dbReference type="SUPFAM" id="SSF51182">
    <property type="entry name" value="RmlC-like cupins"/>
    <property type="match status" value="1"/>
</dbReference>
<dbReference type="Gene3D" id="2.60.120.10">
    <property type="entry name" value="Jelly Rolls"/>
    <property type="match status" value="2"/>
</dbReference>
<dbReference type="Pfam" id="PF02678">
    <property type="entry name" value="Pirin"/>
    <property type="match status" value="1"/>
</dbReference>
<sequence length="346" mass="37947">MSQQQGSEQPAVIGLSPLRGMPWPTPDPFLFCVHHVDAYPAGNERMGPTASLAGRQLGQDFDGRDGWNMYHGTVVPGFPQHPHRGFETVTVVRSGLLDHSDSLGAAARFGGGDVQWLTAGSGVLHSEMFPLLKKDQPNPVELFQIWLNLPSADKLVTPHFSMLWDHVIPRHVARDEAGRTTEVTVVAGTLGEVKAPPPPPKSWAARADSDVAIWTLKLAPGARWTLPAAARGSNRFLYFFKGSALKVGGRAIPASHVLQLRPDVDAVLENGPDEAELLMLQGRPINEPVVQHGPFVMNSRQEIQQAFSDYQRTGFGGWPWKSDDPVHAREEGRFARHADGRLERPT</sequence>
<protein>
    <submittedName>
        <fullName evidence="5">Pirin family protein</fullName>
    </submittedName>
</protein>
<dbReference type="PANTHER" id="PTHR13903">
    <property type="entry name" value="PIRIN-RELATED"/>
    <property type="match status" value="1"/>
</dbReference>
<feature type="domain" description="Pirin C-terminal" evidence="4">
    <location>
        <begin position="214"/>
        <end position="316"/>
    </location>
</feature>
<reference evidence="5 6" key="1">
    <citation type="submission" date="2019-06" db="EMBL/GenBank/DDBJ databases">
        <authorList>
            <person name="Livingstone P."/>
            <person name="Whitworth D."/>
        </authorList>
    </citation>
    <scope>NUCLEOTIDE SEQUENCE [LARGE SCALE GENOMIC DNA]</scope>
    <source>
        <strain evidence="5 6">AM401</strain>
    </source>
</reference>
<dbReference type="OrthoDB" id="9780903at2"/>
<organism evidence="5 6">
    <name type="scientific">Myxococcus llanfairpwllgwyngyllgogerychwyrndrobwllllantysiliogogogochensis</name>
    <dbReference type="NCBI Taxonomy" id="2590453"/>
    <lineage>
        <taxon>Bacteria</taxon>
        <taxon>Pseudomonadati</taxon>
        <taxon>Myxococcota</taxon>
        <taxon>Myxococcia</taxon>
        <taxon>Myxococcales</taxon>
        <taxon>Cystobacterineae</taxon>
        <taxon>Myxococcaceae</taxon>
        <taxon>Myxococcus</taxon>
    </lineage>
</organism>
<evidence type="ECO:0000259" key="3">
    <source>
        <dbReference type="Pfam" id="PF02678"/>
    </source>
</evidence>
<evidence type="ECO:0000256" key="2">
    <source>
        <dbReference type="RuleBase" id="RU003457"/>
    </source>
</evidence>
<dbReference type="CDD" id="cd02247">
    <property type="entry name" value="cupin_pirin_C"/>
    <property type="match status" value="1"/>
</dbReference>
<dbReference type="InterPro" id="IPR011051">
    <property type="entry name" value="RmlC_Cupin_sf"/>
</dbReference>
<dbReference type="EMBL" id="VIFM01000236">
    <property type="protein sequence ID" value="TQF10678.1"/>
    <property type="molecule type" value="Genomic_DNA"/>
</dbReference>
<dbReference type="InterPro" id="IPR008778">
    <property type="entry name" value="Pirin_C_dom"/>
</dbReference>
<dbReference type="Pfam" id="PF05726">
    <property type="entry name" value="Pirin_C"/>
    <property type="match status" value="1"/>
</dbReference>
<evidence type="ECO:0000259" key="4">
    <source>
        <dbReference type="Pfam" id="PF05726"/>
    </source>
</evidence>
<comment type="caution">
    <text evidence="5">The sequence shown here is derived from an EMBL/GenBank/DDBJ whole genome shotgun (WGS) entry which is preliminary data.</text>
</comment>
<dbReference type="PANTHER" id="PTHR13903:SF8">
    <property type="entry name" value="PIRIN"/>
    <property type="match status" value="1"/>
</dbReference>
<dbReference type="InterPro" id="IPR014710">
    <property type="entry name" value="RmlC-like_jellyroll"/>
</dbReference>